<dbReference type="RefSeq" id="XP_013329647.1">
    <property type="nucleotide sequence ID" value="XM_013474193.1"/>
</dbReference>
<keyword evidence="1" id="KW-0732">Signal</keyword>
<keyword evidence="3" id="KW-1185">Reference proteome</keyword>
<comment type="caution">
    <text evidence="2">The sequence shown here is derived from an EMBL/GenBank/DDBJ whole genome shotgun (WGS) entry which is preliminary data.</text>
</comment>
<accession>A0A0F4YY50</accession>
<evidence type="ECO:0000313" key="3">
    <source>
        <dbReference type="Proteomes" id="UP000053958"/>
    </source>
</evidence>
<evidence type="ECO:0000313" key="2">
    <source>
        <dbReference type="EMBL" id="KKA23035.1"/>
    </source>
</evidence>
<dbReference type="GeneID" id="25315265"/>
<dbReference type="AlphaFoldDB" id="A0A0F4YY50"/>
<organism evidence="2 3">
    <name type="scientific">Rasamsonia emersonii (strain ATCC 16479 / CBS 393.64 / IMI 116815)</name>
    <dbReference type="NCBI Taxonomy" id="1408163"/>
    <lineage>
        <taxon>Eukaryota</taxon>
        <taxon>Fungi</taxon>
        <taxon>Dikarya</taxon>
        <taxon>Ascomycota</taxon>
        <taxon>Pezizomycotina</taxon>
        <taxon>Eurotiomycetes</taxon>
        <taxon>Eurotiomycetidae</taxon>
        <taxon>Eurotiales</taxon>
        <taxon>Trichocomaceae</taxon>
        <taxon>Rasamsonia</taxon>
    </lineage>
</organism>
<feature type="signal peptide" evidence="1">
    <location>
        <begin position="1"/>
        <end position="21"/>
    </location>
</feature>
<reference evidence="2 3" key="1">
    <citation type="submission" date="2015-04" db="EMBL/GenBank/DDBJ databases">
        <authorList>
            <person name="Heijne W.H."/>
            <person name="Fedorova N.D."/>
            <person name="Nierman W.C."/>
            <person name="Vollebregt A.W."/>
            <person name="Zhao Z."/>
            <person name="Wu L."/>
            <person name="Kumar M."/>
            <person name="Stam H."/>
            <person name="van den Berg M.A."/>
            <person name="Pel H.J."/>
        </authorList>
    </citation>
    <scope>NUCLEOTIDE SEQUENCE [LARGE SCALE GENOMIC DNA]</scope>
    <source>
        <strain evidence="2 3">CBS 393.64</strain>
    </source>
</reference>
<dbReference type="Proteomes" id="UP000053958">
    <property type="component" value="Unassembled WGS sequence"/>
</dbReference>
<feature type="chain" id="PRO_5002482298" evidence="1">
    <location>
        <begin position="22"/>
        <end position="129"/>
    </location>
</feature>
<evidence type="ECO:0000256" key="1">
    <source>
        <dbReference type="SAM" id="SignalP"/>
    </source>
</evidence>
<protein>
    <submittedName>
        <fullName evidence="2">Uncharacterized protein</fullName>
    </submittedName>
</protein>
<proteinExistence type="predicted"/>
<name>A0A0F4YY50_RASE3</name>
<sequence>MNDELLLLLLFYRIFFCHVAASASTTSRSRESCVGPIRPRAASSTLSQYFDVRGTVGAFDVMLLLRGIRARFEASGFKELINGESGLSDSDEQHLPLFLGIPTRFAYNSSPVFPGKDPLESCNSFPHRI</sequence>
<gene>
    <name evidence="2" type="ORF">T310_2914</name>
</gene>
<dbReference type="EMBL" id="LASV01000112">
    <property type="protein sequence ID" value="KKA23035.1"/>
    <property type="molecule type" value="Genomic_DNA"/>
</dbReference>